<protein>
    <recommendedName>
        <fullName evidence="1">Polysaccharide pyruvyl transferase domain-containing protein</fullName>
    </recommendedName>
</protein>
<feature type="domain" description="Polysaccharide pyruvyl transferase" evidence="1">
    <location>
        <begin position="12"/>
        <end position="306"/>
    </location>
</feature>
<organism evidence="2 3">
    <name type="scientific">Sulfurospirillum barnesii (strain ATCC 700032 / DSM 10660 / SES-3)</name>
    <dbReference type="NCBI Taxonomy" id="760154"/>
    <lineage>
        <taxon>Bacteria</taxon>
        <taxon>Pseudomonadati</taxon>
        <taxon>Campylobacterota</taxon>
        <taxon>Epsilonproteobacteria</taxon>
        <taxon>Campylobacterales</taxon>
        <taxon>Sulfurospirillaceae</taxon>
        <taxon>Sulfurospirillum</taxon>
    </lineage>
</organism>
<dbReference type="eggNOG" id="COG2327">
    <property type="taxonomic scope" value="Bacteria"/>
</dbReference>
<keyword evidence="3" id="KW-1185">Reference proteome</keyword>
<dbReference type="Proteomes" id="UP000006176">
    <property type="component" value="Chromosome"/>
</dbReference>
<reference evidence="2 3" key="1">
    <citation type="submission" date="2012-06" db="EMBL/GenBank/DDBJ databases">
        <title>Complete sequence of Sulfurospirillum barnesii SES-3.</title>
        <authorList>
            <consortium name="US DOE Joint Genome Institute"/>
            <person name="Lucas S."/>
            <person name="Han J."/>
            <person name="Lapidus A."/>
            <person name="Cheng J.-F."/>
            <person name="Goodwin L."/>
            <person name="Pitluck S."/>
            <person name="Peters L."/>
            <person name="Ovchinnikova G."/>
            <person name="Lu M."/>
            <person name="Detter J.C."/>
            <person name="Han C."/>
            <person name="Tapia R."/>
            <person name="Land M."/>
            <person name="Hauser L."/>
            <person name="Kyrpides N."/>
            <person name="Ivanova N."/>
            <person name="Pagani I."/>
            <person name="Stolz J."/>
            <person name="Arkin A."/>
            <person name="Dehal P."/>
            <person name="Oremland R."/>
            <person name="Saltikov C."/>
            <person name="Basu P."/>
            <person name="Hollibaugh J."/>
            <person name="Newman D."/>
            <person name="Stolyar S."/>
            <person name="Hazen T."/>
            <person name="Woyke T."/>
        </authorList>
    </citation>
    <scope>NUCLEOTIDE SEQUENCE [LARGE SCALE GENOMIC DNA]</scope>
    <source>
        <strain evidence="3">ATCC 700032 / DSM 10660 / SES-3</strain>
    </source>
</reference>
<evidence type="ECO:0000313" key="2">
    <source>
        <dbReference type="EMBL" id="AFL69173.1"/>
    </source>
</evidence>
<dbReference type="OrthoDB" id="2522120at2"/>
<name>I3XYZ9_SULBS</name>
<dbReference type="PATRIC" id="fig|760154.4.peg.1890"/>
<dbReference type="AlphaFoldDB" id="I3XYZ9"/>
<dbReference type="Pfam" id="PF04230">
    <property type="entry name" value="PS_pyruv_trans"/>
    <property type="match status" value="1"/>
</dbReference>
<sequence>MKILHIASFKGNIGDNASHIGFYSILEKILKNYEIEQVEIRKFYKNYYEKDRQCFDSKFIDYLNTFDMCFIGGGGFLDYWVPDSQTGTTIDIELNLLGKVMKPTYFTRIGSNPHKKIPKGNIEKFRNFLNEVNKNKNLKIALRNDGSIESIKRDIGEKYLENICEILDHGFFYTDEKKYSKIIDAKYVAINITSDQMSMCSEFKEIVDKAFYLEELKKVIDYCINYLKCDIVFVPHIYSDLKAISELLEIINDSIIRKHITIAPCIQGDNGTKRLFSIYKQSEFVIGTRFHANVCSLAMGKYTIGLVVLDRVKYLYDYFGISERAIVLKGTFSNKIIELLKDKNKKDENTLEMFNQDHTIKFYKKILSDYNKTS</sequence>
<evidence type="ECO:0000259" key="1">
    <source>
        <dbReference type="Pfam" id="PF04230"/>
    </source>
</evidence>
<evidence type="ECO:0000313" key="3">
    <source>
        <dbReference type="Proteomes" id="UP000006176"/>
    </source>
</evidence>
<dbReference type="EMBL" id="CP003333">
    <property type="protein sequence ID" value="AFL69173.1"/>
    <property type="molecule type" value="Genomic_DNA"/>
</dbReference>
<dbReference type="KEGG" id="sba:Sulba_1893"/>
<proteinExistence type="predicted"/>
<dbReference type="STRING" id="760154.Sulba_1893"/>
<dbReference type="RefSeq" id="WP_014770049.1">
    <property type="nucleotide sequence ID" value="NC_018002.1"/>
</dbReference>
<gene>
    <name evidence="2" type="ordered locus">Sulba_1893</name>
</gene>
<accession>I3XYZ9</accession>
<dbReference type="HOGENOM" id="CLU_063225_0_0_7"/>
<dbReference type="InterPro" id="IPR007345">
    <property type="entry name" value="Polysacch_pyruvyl_Trfase"/>
</dbReference>